<evidence type="ECO:0000256" key="1">
    <source>
        <dbReference type="SAM" id="MobiDB-lite"/>
    </source>
</evidence>
<dbReference type="AlphaFoldDB" id="A0A6P7XDP8"/>
<evidence type="ECO:0000313" key="2">
    <source>
        <dbReference type="Proteomes" id="UP000515156"/>
    </source>
</evidence>
<protein>
    <submittedName>
        <fullName evidence="3 4">E3 SUMO-protein ligase KIAA1586-like</fullName>
    </submittedName>
</protein>
<accession>A0A6P7XDP8</accession>
<dbReference type="KEGG" id="muo:115466513"/>
<dbReference type="RefSeq" id="XP_030053667.1">
    <property type="nucleotide sequence ID" value="XM_030197807.1"/>
</dbReference>
<dbReference type="RefSeq" id="XP_030053657.1">
    <property type="nucleotide sequence ID" value="XM_030197797.1"/>
</dbReference>
<evidence type="ECO:0000313" key="4">
    <source>
        <dbReference type="RefSeq" id="XP_030053667.1"/>
    </source>
</evidence>
<evidence type="ECO:0000313" key="5">
    <source>
        <dbReference type="RefSeq" id="XP_030053676.1"/>
    </source>
</evidence>
<dbReference type="PANTHER" id="PTHR46880">
    <property type="entry name" value="RAS-ASSOCIATING DOMAIN-CONTAINING PROTEIN"/>
    <property type="match status" value="1"/>
</dbReference>
<dbReference type="OrthoDB" id="9886994at2759"/>
<evidence type="ECO:0000313" key="3">
    <source>
        <dbReference type="RefSeq" id="XP_030053657.1"/>
    </source>
</evidence>
<dbReference type="PANTHER" id="PTHR46880:SF8">
    <property type="entry name" value="E3 SUMO-PROTEIN LIGASE KIAA1586"/>
    <property type="match status" value="1"/>
</dbReference>
<reference evidence="3 4" key="1">
    <citation type="submission" date="2025-04" db="UniProtKB">
        <authorList>
            <consortium name="RefSeq"/>
        </authorList>
    </citation>
    <scope>IDENTIFICATION</scope>
</reference>
<dbReference type="GeneID" id="115466513"/>
<gene>
    <name evidence="3 4 5" type="primary">LOC115466513</name>
</gene>
<organism evidence="2 4">
    <name type="scientific">Microcaecilia unicolor</name>
    <dbReference type="NCBI Taxonomy" id="1415580"/>
    <lineage>
        <taxon>Eukaryota</taxon>
        <taxon>Metazoa</taxon>
        <taxon>Chordata</taxon>
        <taxon>Craniata</taxon>
        <taxon>Vertebrata</taxon>
        <taxon>Euteleostomi</taxon>
        <taxon>Amphibia</taxon>
        <taxon>Gymnophiona</taxon>
        <taxon>Siphonopidae</taxon>
        <taxon>Microcaecilia</taxon>
    </lineage>
</organism>
<proteinExistence type="predicted"/>
<feature type="compositionally biased region" description="Basic residues" evidence="1">
    <location>
        <begin position="1"/>
        <end position="10"/>
    </location>
</feature>
<dbReference type="RefSeq" id="XP_030053676.1">
    <property type="nucleotide sequence ID" value="XM_030197816.1"/>
</dbReference>
<keyword evidence="2" id="KW-1185">Reference proteome</keyword>
<dbReference type="Proteomes" id="UP000515156">
    <property type="component" value="Chromosome 1"/>
</dbReference>
<feature type="region of interest" description="Disordered" evidence="1">
    <location>
        <begin position="1"/>
        <end position="28"/>
    </location>
</feature>
<sequence>MKRSRVRYPKSKMYEQTESTAELSEDDVKPNLVPLVGLESSRKRRKQEQLEEKITVCKAEVCDQTSESSGNLTADELPSCWSEEQGNYFREKNPWLIIQNGKLGCDTCRTVGRLDLNQHMRRSRLAREWTEIQISSSAEKKKSQQVAFRKKIWEHRETQAHQDAECVLMESRKRNLEADGKLHQAEEEEAICRIFRTAYMIGKTDCAFARMPILVDLQRTNGINMGRMLQSEQSCADICDFIGAEMKKRVVKYIIEKDIQFGVVVDESANISHQMVLLVCLRAAFFETPTTIFFDLIELDNTGAEVISRELVKCLRHHFSKDFLKRNWISFTADGASNILGHTSGVDINLTRPENYPDLVIWNCSTHRLEQAVAAALETVIGLNIVQVFMDELYTLYHTSSKNQEELQSWAEGLANTIMALDRILDIKWSASSNRTVKAIWISYPALHAHFAVAAADPTRDKMERSKYRGLLERLTAVEFVTVLGLMRDALSELTDLSLKLQESSVTLPEADAFLCCKIRVLEAMANGKGAEFTRLAREAAKKMEFQGVSLHVGNNGDAEMNSQQFFQNLVNLLTIRRMKSSSFQASRLSNTNVLERGSFLASCKILYPQFWPENVDVLYGENEVLSLCRRFHLPERQIVEAFKEYKDNGGKVIPPDVITLILTLEMVAVSTAECERSFSSLKTILTRNPVSIPRVSRLLFLNQNGPSLIRFQPQSYVKTWLTQERRMVGQTACTDWEHQEEEERRTLWSFL</sequence>
<name>A0A6P7XDP8_9AMPH</name>